<keyword evidence="3 9" id="KW-0812">Transmembrane</keyword>
<evidence type="ECO:0000256" key="4">
    <source>
        <dbReference type="ARBA" id="ARBA00022989"/>
    </source>
</evidence>
<evidence type="ECO:0000256" key="2">
    <source>
        <dbReference type="ARBA" id="ARBA00022448"/>
    </source>
</evidence>
<comment type="caution">
    <text evidence="10">The sequence shown here is derived from an EMBL/GenBank/DDBJ whole genome shotgun (WGS) entry which is preliminary data.</text>
</comment>
<dbReference type="PANTHER" id="PTHR10258:SF8">
    <property type="entry name" value="CALCIUM-ACTIVATED POTASSIUM CHANNEL BK ALPHA SUBUNIT DOMAIN-CONTAINING PROTEIN"/>
    <property type="match status" value="1"/>
</dbReference>
<dbReference type="OrthoDB" id="5962477at2759"/>
<keyword evidence="4 9" id="KW-1133">Transmembrane helix</keyword>
<dbReference type="InterPro" id="IPR003930">
    <property type="entry name" value="K_chnl_Ca-activ_BK_bsu"/>
</dbReference>
<dbReference type="PANTHER" id="PTHR10258">
    <property type="entry name" value="CALCIUM-ACTIVATED POTASSIUM CHANNEL SUBUNIT BETA"/>
    <property type="match status" value="1"/>
</dbReference>
<evidence type="ECO:0000256" key="8">
    <source>
        <dbReference type="ARBA" id="ARBA00023303"/>
    </source>
</evidence>
<feature type="transmembrane region" description="Helical" evidence="9">
    <location>
        <begin position="175"/>
        <end position="196"/>
    </location>
</feature>
<gene>
    <name evidence="10" type="ORF">FBUS_00381</name>
</gene>
<keyword evidence="6 9" id="KW-0472">Membrane</keyword>
<evidence type="ECO:0000256" key="9">
    <source>
        <dbReference type="SAM" id="Phobius"/>
    </source>
</evidence>
<evidence type="ECO:0000256" key="3">
    <source>
        <dbReference type="ARBA" id="ARBA00022692"/>
    </source>
</evidence>
<dbReference type="GO" id="GO:0008076">
    <property type="term" value="C:voltage-gated potassium channel complex"/>
    <property type="evidence" value="ECO:0007669"/>
    <property type="project" value="TreeGrafter"/>
</dbReference>
<comment type="subcellular location">
    <subcellularLocation>
        <location evidence="1">Membrane</location>
        <topology evidence="1">Multi-pass membrane protein</topology>
    </subcellularLocation>
</comment>
<evidence type="ECO:0000256" key="5">
    <source>
        <dbReference type="ARBA" id="ARBA00023065"/>
    </source>
</evidence>
<name>A0A8E0RPA9_9TREM</name>
<reference evidence="10" key="1">
    <citation type="submission" date="2019-05" db="EMBL/GenBank/DDBJ databases">
        <title>Annotation for the trematode Fasciolopsis buski.</title>
        <authorList>
            <person name="Choi Y.-J."/>
        </authorList>
    </citation>
    <scope>NUCLEOTIDE SEQUENCE</scope>
    <source>
        <strain evidence="10">HT</strain>
        <tissue evidence="10">Whole worm</tissue>
    </source>
</reference>
<dbReference type="GO" id="GO:0015459">
    <property type="term" value="F:potassium channel regulator activity"/>
    <property type="evidence" value="ECO:0007669"/>
    <property type="project" value="TreeGrafter"/>
</dbReference>
<evidence type="ECO:0000313" key="11">
    <source>
        <dbReference type="Proteomes" id="UP000728185"/>
    </source>
</evidence>
<accession>A0A8E0RPA9</accession>
<organism evidence="10 11">
    <name type="scientific">Fasciolopsis buskii</name>
    <dbReference type="NCBI Taxonomy" id="27845"/>
    <lineage>
        <taxon>Eukaryota</taxon>
        <taxon>Metazoa</taxon>
        <taxon>Spiralia</taxon>
        <taxon>Lophotrochozoa</taxon>
        <taxon>Platyhelminthes</taxon>
        <taxon>Trematoda</taxon>
        <taxon>Digenea</taxon>
        <taxon>Plagiorchiida</taxon>
        <taxon>Echinostomata</taxon>
        <taxon>Echinostomatoidea</taxon>
        <taxon>Fasciolidae</taxon>
        <taxon>Fasciolopsis</taxon>
    </lineage>
</organism>
<evidence type="ECO:0000256" key="6">
    <source>
        <dbReference type="ARBA" id="ARBA00023136"/>
    </source>
</evidence>
<dbReference type="EMBL" id="LUCM01011427">
    <property type="protein sequence ID" value="KAA0183995.1"/>
    <property type="molecule type" value="Genomic_DNA"/>
</dbReference>
<keyword evidence="5" id="KW-0406">Ion transport</keyword>
<sequence>MTPNNYWCLNIPESFQISCLKFTYLTCATVITTSFIIECILVHLVVQPYIHESAFSHTSCTYLHSDIIKQNVKCENKCSKDRSRFPCLKVLVSYHSGGANHTVVLYDNIATYQHYKYLGCATSSCHHRDADNTAWVDQFRHRIKHQKHFKCYIHATHEDEALLFKFYSTKAVFHAIFWPVSLLCTSVMCVSCAYVVDRCRVWTGDQSVIV</sequence>
<keyword evidence="11" id="KW-1185">Reference proteome</keyword>
<evidence type="ECO:0000313" key="10">
    <source>
        <dbReference type="EMBL" id="KAA0183995.1"/>
    </source>
</evidence>
<dbReference type="Proteomes" id="UP000728185">
    <property type="component" value="Unassembled WGS sequence"/>
</dbReference>
<keyword evidence="7" id="KW-0325">Glycoprotein</keyword>
<dbReference type="Pfam" id="PF03185">
    <property type="entry name" value="CaKB"/>
    <property type="match status" value="1"/>
</dbReference>
<dbReference type="AlphaFoldDB" id="A0A8E0RPA9"/>
<evidence type="ECO:0000256" key="7">
    <source>
        <dbReference type="ARBA" id="ARBA00023180"/>
    </source>
</evidence>
<dbReference type="GO" id="GO:0005513">
    <property type="term" value="P:detection of calcium ion"/>
    <property type="evidence" value="ECO:0007669"/>
    <property type="project" value="TreeGrafter"/>
</dbReference>
<proteinExistence type="predicted"/>
<evidence type="ECO:0000256" key="1">
    <source>
        <dbReference type="ARBA" id="ARBA00004141"/>
    </source>
</evidence>
<keyword evidence="8 10" id="KW-0407">Ion channel</keyword>
<keyword evidence="2" id="KW-0813">Transport</keyword>
<protein>
    <submittedName>
        <fullName evidence="10">Calcium activated potassium channel subunit</fullName>
    </submittedName>
</protein>
<feature type="transmembrane region" description="Helical" evidence="9">
    <location>
        <begin position="22"/>
        <end position="46"/>
    </location>
</feature>
<dbReference type="GO" id="GO:0015269">
    <property type="term" value="F:calcium-activated potassium channel activity"/>
    <property type="evidence" value="ECO:0007669"/>
    <property type="project" value="InterPro"/>
</dbReference>